<sequence length="61" mass="5870">MELDAVAGGFFDLSNLSNNIVAQANNATQVGVAQGGSSVFGAGGAAAVTQLLAQSNTSSIG</sequence>
<dbReference type="AlphaFoldDB" id="A0AAE7NQ53"/>
<organism evidence="1 2">
    <name type="scientific">Bradyrhizobium arachidis</name>
    <dbReference type="NCBI Taxonomy" id="858423"/>
    <lineage>
        <taxon>Bacteria</taxon>
        <taxon>Pseudomonadati</taxon>
        <taxon>Pseudomonadota</taxon>
        <taxon>Alphaproteobacteria</taxon>
        <taxon>Hyphomicrobiales</taxon>
        <taxon>Nitrobacteraceae</taxon>
        <taxon>Bradyrhizobium</taxon>
    </lineage>
</organism>
<name>A0AAE7NQ53_9BRAD</name>
<gene>
    <name evidence="1" type="ORF">WN72_19860</name>
</gene>
<dbReference type="Proteomes" id="UP000594015">
    <property type="component" value="Chromosome"/>
</dbReference>
<proteinExistence type="predicted"/>
<dbReference type="EMBL" id="CP030050">
    <property type="protein sequence ID" value="QOZ68311.1"/>
    <property type="molecule type" value="Genomic_DNA"/>
</dbReference>
<accession>A0AAE7NQ53</accession>
<evidence type="ECO:0000313" key="1">
    <source>
        <dbReference type="EMBL" id="QOZ68311.1"/>
    </source>
</evidence>
<dbReference type="KEGG" id="barh:WN72_19860"/>
<protein>
    <submittedName>
        <fullName evidence="1">Uncharacterized protein</fullName>
    </submittedName>
</protein>
<evidence type="ECO:0000313" key="2">
    <source>
        <dbReference type="Proteomes" id="UP000594015"/>
    </source>
</evidence>
<reference evidence="1 2" key="1">
    <citation type="submission" date="2018-06" db="EMBL/GenBank/DDBJ databases">
        <title>Comparative genomics of Bradyrhizobium nodulating Arachidis hypogaea.</title>
        <authorList>
            <person name="Li Y."/>
        </authorList>
    </citation>
    <scope>NUCLEOTIDE SEQUENCE [LARGE SCALE GENOMIC DNA]</scope>
    <source>
        <strain evidence="1 2">CCBAU 051107</strain>
    </source>
</reference>